<dbReference type="GO" id="GO:0046872">
    <property type="term" value="F:metal ion binding"/>
    <property type="evidence" value="ECO:0007669"/>
    <property type="project" value="UniProtKB-KW"/>
</dbReference>
<protein>
    <submittedName>
        <fullName evidence="7">Mov34/MPN/PAD-1 family protein</fullName>
    </submittedName>
</protein>
<name>A0A9X2AH39_9BACT</name>
<dbReference type="PROSITE" id="PS50249">
    <property type="entry name" value="MPN"/>
    <property type="match status" value="1"/>
</dbReference>
<dbReference type="AlphaFoldDB" id="A0A9X2AH39"/>
<sequence>MNKVWLQKAAYTRILEETIRKMPCETGGILMGYWGNTGEAVVTAIIGPGPKAVHKRTSFVPDYEYDKKAISRHYEQSGFTETYLGDWHTHPYAAAYLSEQDKKTLKKIADFEPARLVKPLMMILGTQPFNLGAWAHTYTKRRCMRKPSIVPCSIELY</sequence>
<proteinExistence type="predicted"/>
<dbReference type="RefSeq" id="WP_241938100.1">
    <property type="nucleotide sequence ID" value="NZ_JALBGC010000006.1"/>
</dbReference>
<keyword evidence="5" id="KW-0482">Metalloprotease</keyword>
<dbReference type="Gene3D" id="3.40.140.10">
    <property type="entry name" value="Cytidine Deaminase, domain 2"/>
    <property type="match status" value="1"/>
</dbReference>
<dbReference type="GO" id="GO:0006508">
    <property type="term" value="P:proteolysis"/>
    <property type="evidence" value="ECO:0007669"/>
    <property type="project" value="UniProtKB-KW"/>
</dbReference>
<reference evidence="7" key="1">
    <citation type="submission" date="2022-03" db="EMBL/GenBank/DDBJ databases">
        <title>Bacterial whole genome sequence for Hymenobacter sp. DH14.</title>
        <authorList>
            <person name="Le V."/>
        </authorList>
    </citation>
    <scope>NUCLEOTIDE SEQUENCE</scope>
    <source>
        <strain evidence="7">DH14</strain>
    </source>
</reference>
<evidence type="ECO:0000256" key="2">
    <source>
        <dbReference type="ARBA" id="ARBA00022723"/>
    </source>
</evidence>
<dbReference type="EMBL" id="JALBGC010000006">
    <property type="protein sequence ID" value="MCI1189891.1"/>
    <property type="molecule type" value="Genomic_DNA"/>
</dbReference>
<evidence type="ECO:0000313" key="8">
    <source>
        <dbReference type="Proteomes" id="UP001139193"/>
    </source>
</evidence>
<dbReference type="SUPFAM" id="SSF102712">
    <property type="entry name" value="JAB1/MPN domain"/>
    <property type="match status" value="1"/>
</dbReference>
<keyword evidence="4" id="KW-0862">Zinc</keyword>
<keyword evidence="1" id="KW-0645">Protease</keyword>
<organism evidence="7 8">
    <name type="scientific">Hymenobacter cyanobacteriorum</name>
    <dbReference type="NCBI Taxonomy" id="2926463"/>
    <lineage>
        <taxon>Bacteria</taxon>
        <taxon>Pseudomonadati</taxon>
        <taxon>Bacteroidota</taxon>
        <taxon>Cytophagia</taxon>
        <taxon>Cytophagales</taxon>
        <taxon>Hymenobacteraceae</taxon>
        <taxon>Hymenobacter</taxon>
    </lineage>
</organism>
<evidence type="ECO:0000256" key="4">
    <source>
        <dbReference type="ARBA" id="ARBA00022833"/>
    </source>
</evidence>
<dbReference type="Pfam" id="PF14464">
    <property type="entry name" value="Prok-JAB"/>
    <property type="match status" value="1"/>
</dbReference>
<evidence type="ECO:0000256" key="3">
    <source>
        <dbReference type="ARBA" id="ARBA00022801"/>
    </source>
</evidence>
<dbReference type="Proteomes" id="UP001139193">
    <property type="component" value="Unassembled WGS sequence"/>
</dbReference>
<dbReference type="InterPro" id="IPR037518">
    <property type="entry name" value="MPN"/>
</dbReference>
<keyword evidence="8" id="KW-1185">Reference proteome</keyword>
<evidence type="ECO:0000313" key="7">
    <source>
        <dbReference type="EMBL" id="MCI1189891.1"/>
    </source>
</evidence>
<feature type="domain" description="MPN" evidence="6">
    <location>
        <begin position="4"/>
        <end position="140"/>
    </location>
</feature>
<evidence type="ECO:0000256" key="1">
    <source>
        <dbReference type="ARBA" id="ARBA00022670"/>
    </source>
</evidence>
<accession>A0A9X2AH39</accession>
<evidence type="ECO:0000256" key="5">
    <source>
        <dbReference type="ARBA" id="ARBA00023049"/>
    </source>
</evidence>
<dbReference type="InterPro" id="IPR028090">
    <property type="entry name" value="JAB_dom_prok"/>
</dbReference>
<keyword evidence="2" id="KW-0479">Metal-binding</keyword>
<dbReference type="GO" id="GO:0008237">
    <property type="term" value="F:metallopeptidase activity"/>
    <property type="evidence" value="ECO:0007669"/>
    <property type="project" value="UniProtKB-KW"/>
</dbReference>
<gene>
    <name evidence="7" type="ORF">MON38_20910</name>
</gene>
<comment type="caution">
    <text evidence="7">The sequence shown here is derived from an EMBL/GenBank/DDBJ whole genome shotgun (WGS) entry which is preliminary data.</text>
</comment>
<evidence type="ECO:0000259" key="6">
    <source>
        <dbReference type="PROSITE" id="PS50249"/>
    </source>
</evidence>
<keyword evidence="3" id="KW-0378">Hydrolase</keyword>